<protein>
    <recommendedName>
        <fullName evidence="3">Protein kinase domain-containing protein</fullName>
    </recommendedName>
</protein>
<dbReference type="InterPro" id="IPR001245">
    <property type="entry name" value="Ser-Thr/Tyr_kinase_cat_dom"/>
</dbReference>
<name>A0AAW0FYP4_9APHY</name>
<gene>
    <name evidence="4" type="ORF">QCA50_014271</name>
</gene>
<dbReference type="PANTHER" id="PTHR44329">
    <property type="entry name" value="SERINE/THREONINE-PROTEIN KINASE TNNI3K-RELATED"/>
    <property type="match status" value="1"/>
</dbReference>
<dbReference type="AlphaFoldDB" id="A0AAW0FYP4"/>
<comment type="caution">
    <text evidence="4">The sequence shown here is derived from an EMBL/GenBank/DDBJ whole genome shotgun (WGS) entry which is preliminary data.</text>
</comment>
<sequence>MTSLLADIDVEDPISGFFKILNEDDAGPCPVCCIPLSDPPSPVTNPMTPFCSQACREVAVCMCIMLDGCLQSRAHENIMLRLRDTLAQKALNIMQKIADKSLQHQRPLRSLLIQLAKHSHRIPASLFLQGVRLHQSGRGEIYVGGFANVHRGRYNHQDVALKVLRVFANSDEATKNDLKQKLHYEALIWRNVCHRHVLPFLGIDGHIFRGPCMVSTWMPHGQIRNKAQSLIRKGHKRDDLYYLRYAFKWLYEILQGLEYLHGEGLVHGDLRGPNILIDDTRCVRLTDFGLAVFSETESRELGSSRGGHERWMAPEQISPEIYEGHSERPTVYSDMFSFGCVCVELYTAHAPYFGCSDIQVMGGVPYGRRPLRTNIIDGVEVALPVELWWIAEKCWAHDPRSRAEIGELLHDLEDMQIPWVSTLGGPIVISRTFTQLTSSQNELR</sequence>
<dbReference type="InterPro" id="IPR011009">
    <property type="entry name" value="Kinase-like_dom_sf"/>
</dbReference>
<dbReference type="PANTHER" id="PTHR44329:SF298">
    <property type="entry name" value="MIXED LINEAGE KINASE DOMAIN-LIKE PROTEIN"/>
    <property type="match status" value="1"/>
</dbReference>
<proteinExistence type="predicted"/>
<dbReference type="SUPFAM" id="SSF56112">
    <property type="entry name" value="Protein kinase-like (PK-like)"/>
    <property type="match status" value="1"/>
</dbReference>
<dbReference type="GO" id="GO:0005524">
    <property type="term" value="F:ATP binding"/>
    <property type="evidence" value="ECO:0007669"/>
    <property type="project" value="UniProtKB-KW"/>
</dbReference>
<evidence type="ECO:0000256" key="2">
    <source>
        <dbReference type="ARBA" id="ARBA00022840"/>
    </source>
</evidence>
<evidence type="ECO:0000313" key="5">
    <source>
        <dbReference type="Proteomes" id="UP001385951"/>
    </source>
</evidence>
<organism evidence="4 5">
    <name type="scientific">Cerrena zonata</name>
    <dbReference type="NCBI Taxonomy" id="2478898"/>
    <lineage>
        <taxon>Eukaryota</taxon>
        <taxon>Fungi</taxon>
        <taxon>Dikarya</taxon>
        <taxon>Basidiomycota</taxon>
        <taxon>Agaricomycotina</taxon>
        <taxon>Agaricomycetes</taxon>
        <taxon>Polyporales</taxon>
        <taxon>Cerrenaceae</taxon>
        <taxon>Cerrena</taxon>
    </lineage>
</organism>
<dbReference type="EMBL" id="JASBNA010000035">
    <property type="protein sequence ID" value="KAK7682471.1"/>
    <property type="molecule type" value="Genomic_DNA"/>
</dbReference>
<reference evidence="4 5" key="1">
    <citation type="submission" date="2022-09" db="EMBL/GenBank/DDBJ databases">
        <authorList>
            <person name="Palmer J.M."/>
        </authorList>
    </citation>
    <scope>NUCLEOTIDE SEQUENCE [LARGE SCALE GENOMIC DNA]</scope>
    <source>
        <strain evidence="4 5">DSM 7382</strain>
    </source>
</reference>
<dbReference type="InterPro" id="IPR051681">
    <property type="entry name" value="Ser/Thr_Kinases-Pseudokinases"/>
</dbReference>
<dbReference type="Proteomes" id="UP001385951">
    <property type="component" value="Unassembled WGS sequence"/>
</dbReference>
<dbReference type="InterPro" id="IPR000719">
    <property type="entry name" value="Prot_kinase_dom"/>
</dbReference>
<evidence type="ECO:0000259" key="3">
    <source>
        <dbReference type="PROSITE" id="PS50011"/>
    </source>
</evidence>
<dbReference type="Gene3D" id="1.10.510.10">
    <property type="entry name" value="Transferase(Phosphotransferase) domain 1"/>
    <property type="match status" value="1"/>
</dbReference>
<feature type="domain" description="Protein kinase" evidence="3">
    <location>
        <begin position="135"/>
        <end position="420"/>
    </location>
</feature>
<keyword evidence="1" id="KW-0547">Nucleotide-binding</keyword>
<keyword evidence="2" id="KW-0067">ATP-binding</keyword>
<keyword evidence="5" id="KW-1185">Reference proteome</keyword>
<evidence type="ECO:0000313" key="4">
    <source>
        <dbReference type="EMBL" id="KAK7682471.1"/>
    </source>
</evidence>
<accession>A0AAW0FYP4</accession>
<evidence type="ECO:0000256" key="1">
    <source>
        <dbReference type="ARBA" id="ARBA00022741"/>
    </source>
</evidence>
<dbReference type="GO" id="GO:0004674">
    <property type="term" value="F:protein serine/threonine kinase activity"/>
    <property type="evidence" value="ECO:0007669"/>
    <property type="project" value="TreeGrafter"/>
</dbReference>
<dbReference type="Pfam" id="PF07714">
    <property type="entry name" value="PK_Tyr_Ser-Thr"/>
    <property type="match status" value="1"/>
</dbReference>
<dbReference type="PROSITE" id="PS50011">
    <property type="entry name" value="PROTEIN_KINASE_DOM"/>
    <property type="match status" value="1"/>
</dbReference>